<organism evidence="1 2">
    <name type="scientific">Dillenia turbinata</name>
    <dbReference type="NCBI Taxonomy" id="194707"/>
    <lineage>
        <taxon>Eukaryota</taxon>
        <taxon>Viridiplantae</taxon>
        <taxon>Streptophyta</taxon>
        <taxon>Embryophyta</taxon>
        <taxon>Tracheophyta</taxon>
        <taxon>Spermatophyta</taxon>
        <taxon>Magnoliopsida</taxon>
        <taxon>eudicotyledons</taxon>
        <taxon>Gunneridae</taxon>
        <taxon>Pentapetalae</taxon>
        <taxon>Dilleniales</taxon>
        <taxon>Dilleniaceae</taxon>
        <taxon>Dillenia</taxon>
    </lineage>
</organism>
<dbReference type="EMBL" id="JBAMMX010000021">
    <property type="protein sequence ID" value="KAK6919220.1"/>
    <property type="molecule type" value="Genomic_DNA"/>
</dbReference>
<dbReference type="Pfam" id="PF20430">
    <property type="entry name" value="Eplus_motif"/>
    <property type="match status" value="1"/>
</dbReference>
<protein>
    <submittedName>
        <fullName evidence="1">E+ motif</fullName>
    </submittedName>
</protein>
<sequence>MREVAVKKETGCSLVTMTDGSQVFIAGDKSHPNTDLIYEKLRELQRKMRDPRYKPQALENYMATPHQGKLLDLCIFLRFNACRGCLLDAGHVFDKGSSSDLDD</sequence>
<evidence type="ECO:0000313" key="2">
    <source>
        <dbReference type="Proteomes" id="UP001370490"/>
    </source>
</evidence>
<dbReference type="Proteomes" id="UP001370490">
    <property type="component" value="Unassembled WGS sequence"/>
</dbReference>
<reference evidence="1 2" key="1">
    <citation type="submission" date="2023-12" db="EMBL/GenBank/DDBJ databases">
        <title>A high-quality genome assembly for Dillenia turbinata (Dilleniales).</title>
        <authorList>
            <person name="Chanderbali A."/>
        </authorList>
    </citation>
    <scope>NUCLEOTIDE SEQUENCE [LARGE SCALE GENOMIC DNA]</scope>
    <source>
        <strain evidence="1">LSX21</strain>
        <tissue evidence="1">Leaf</tissue>
    </source>
</reference>
<accession>A0AAN8UPD6</accession>
<dbReference type="InterPro" id="IPR046849">
    <property type="entry name" value="E2_motif"/>
</dbReference>
<comment type="caution">
    <text evidence="1">The sequence shown here is derived from an EMBL/GenBank/DDBJ whole genome shotgun (WGS) entry which is preliminary data.</text>
</comment>
<proteinExistence type="predicted"/>
<gene>
    <name evidence="1" type="ORF">RJ641_015124</name>
</gene>
<keyword evidence="2" id="KW-1185">Reference proteome</keyword>
<name>A0AAN8UPD6_9MAGN</name>
<dbReference type="AlphaFoldDB" id="A0AAN8UPD6"/>
<evidence type="ECO:0000313" key="1">
    <source>
        <dbReference type="EMBL" id="KAK6919220.1"/>
    </source>
</evidence>